<organism evidence="7 9">
    <name type="scientific">Adineta steineri</name>
    <dbReference type="NCBI Taxonomy" id="433720"/>
    <lineage>
        <taxon>Eukaryota</taxon>
        <taxon>Metazoa</taxon>
        <taxon>Spiralia</taxon>
        <taxon>Gnathifera</taxon>
        <taxon>Rotifera</taxon>
        <taxon>Eurotatoria</taxon>
        <taxon>Bdelloidea</taxon>
        <taxon>Adinetida</taxon>
        <taxon>Adinetidae</taxon>
        <taxon>Adineta</taxon>
    </lineage>
</organism>
<gene>
    <name evidence="8" type="ORF">BJG266_LOCUS8889</name>
    <name evidence="7" type="ORF">QVE165_LOCUS5770</name>
</gene>
<feature type="domain" description="Tectonic-1-3" evidence="5">
    <location>
        <begin position="529"/>
        <end position="670"/>
    </location>
</feature>
<dbReference type="PANTHER" id="PTHR14611">
    <property type="entry name" value="TECTONIC FAMILY MEMBER"/>
    <property type="match status" value="1"/>
</dbReference>
<evidence type="ECO:0000259" key="6">
    <source>
        <dbReference type="Pfam" id="PF25752"/>
    </source>
</evidence>
<keyword evidence="2" id="KW-0732">Signal</keyword>
<keyword evidence="3" id="KW-0970">Cilium biogenesis/degradation</keyword>
<feature type="domain" description="Tectonic-1-3 N-terminal" evidence="6">
    <location>
        <begin position="222"/>
        <end position="314"/>
    </location>
</feature>
<accession>A0A813V018</accession>
<dbReference type="InterPro" id="IPR057724">
    <property type="entry name" value="TCTN1-3_N"/>
</dbReference>
<evidence type="ECO:0000313" key="8">
    <source>
        <dbReference type="EMBL" id="CAF0870826.1"/>
    </source>
</evidence>
<reference evidence="7" key="1">
    <citation type="submission" date="2021-02" db="EMBL/GenBank/DDBJ databases">
        <authorList>
            <person name="Nowell W R."/>
        </authorList>
    </citation>
    <scope>NUCLEOTIDE SEQUENCE</scope>
</reference>
<name>A0A813V018_9BILA</name>
<dbReference type="PANTHER" id="PTHR14611:SF2">
    <property type="entry name" value="TECTONIC"/>
    <property type="match status" value="1"/>
</dbReference>
<dbReference type="AlphaFoldDB" id="A0A813V018"/>
<dbReference type="EMBL" id="CAJNOI010000028">
    <property type="protein sequence ID" value="CAF0870826.1"/>
    <property type="molecule type" value="Genomic_DNA"/>
</dbReference>
<comment type="similarity">
    <text evidence="1">Belongs to the tectonic family.</text>
</comment>
<dbReference type="Proteomes" id="UP000663832">
    <property type="component" value="Unassembled WGS sequence"/>
</dbReference>
<dbReference type="Pfam" id="PF25752">
    <property type="entry name" value="DUF1619_N"/>
    <property type="match status" value="1"/>
</dbReference>
<evidence type="ECO:0000256" key="2">
    <source>
        <dbReference type="ARBA" id="ARBA00022729"/>
    </source>
</evidence>
<dbReference type="InterPro" id="IPR040354">
    <property type="entry name" value="TCTN1-3"/>
</dbReference>
<evidence type="ECO:0008006" key="10">
    <source>
        <dbReference type="Google" id="ProtNLM"/>
    </source>
</evidence>
<protein>
    <recommendedName>
        <fullName evidence="10">Tectonic domain-containing protein</fullName>
    </recommendedName>
</protein>
<dbReference type="InterPro" id="IPR011677">
    <property type="entry name" value="TCTN1-3_dom"/>
</dbReference>
<dbReference type="EMBL" id="CAJNOM010000023">
    <property type="protein sequence ID" value="CAF0830782.1"/>
    <property type="molecule type" value="Genomic_DNA"/>
</dbReference>
<keyword evidence="9" id="KW-1185">Reference proteome</keyword>
<dbReference type="Proteomes" id="UP000663877">
    <property type="component" value="Unassembled WGS sequence"/>
</dbReference>
<dbReference type="Pfam" id="PF07773">
    <property type="entry name" value="TCTN_DUF1619"/>
    <property type="match status" value="2"/>
</dbReference>
<proteinExistence type="inferred from homology"/>
<evidence type="ECO:0000259" key="5">
    <source>
        <dbReference type="Pfam" id="PF07773"/>
    </source>
</evidence>
<dbReference type="GO" id="GO:0030030">
    <property type="term" value="P:cell projection organization"/>
    <property type="evidence" value="ECO:0007669"/>
    <property type="project" value="UniProtKB-KW"/>
</dbReference>
<keyword evidence="4" id="KW-0325">Glycoprotein</keyword>
<dbReference type="OrthoDB" id="184109at2759"/>
<evidence type="ECO:0000313" key="7">
    <source>
        <dbReference type="EMBL" id="CAF0830782.1"/>
    </source>
</evidence>
<sequence length="743" mass="80645">MSGSKSNQNAAASSNIRQPRQRMTQNYLLIWVDANIDQADKDCKNTLAQLKSVVNDVNLCTEPDQCIQTLNNVDNEQAFVITSGSLGQHLVPEIHGIPQLDAIYIFCSNKSRHEGWTQNWKKIKGIHTNIKDICKALQLAVKQCDQDTIAVSFLTINEMASTDNLNQLEPTFMYTQLFKEILLDIKYDRKAIKELAACCREAFAVQSQNVPVYFPTFTANTDIGSCTCDLTGGICDVSCCCDPDCSSNDLVAFGCSSRANIFTNSSPVLSTIQGSCFKDLSIFQSTSPYIIQKMGELVCIDYYRYTGSQYYQQPNIQTLDANAFVQAINKANGVTTPADPSTDTSSYQVGTKVLATKNNANLASFLTLPVNLFNNPMCSGNQPITYMNNFTSTCSQVVNQATCTTGALNPSTYINQLCLFSSPSKPHNTSGDVCVNGTTVSTPTFASNICTNALQQLTITITYNSSIGIVGVSVTSTTATANDTTFEQTFTVLFIKSGSTLPSTTRGPGYLQSADIIAGISNGSDIGSTNSPQFSIIKPSSTGVCSTIDRIPIRFGENVQSTCQYTVSSTSCSNSFQLLMPYNSASLYVAAYSDSNPFNVSTDWLPVTSCTYTTQGDANTANCITGILLNTTSATSCYSRLDIQIAYTNIGSVFNPQPVLSAVIFHYQGYQGALSLGTVALLTETVTFQDISASPITIQGHIPTPSTRLPADFFYPFSVSHATKFKTFSPFFYIFISILFIFV</sequence>
<evidence type="ECO:0000256" key="3">
    <source>
        <dbReference type="ARBA" id="ARBA00022794"/>
    </source>
</evidence>
<evidence type="ECO:0000313" key="9">
    <source>
        <dbReference type="Proteomes" id="UP000663832"/>
    </source>
</evidence>
<feature type="domain" description="Tectonic-1-3" evidence="5">
    <location>
        <begin position="345"/>
        <end position="496"/>
    </location>
</feature>
<evidence type="ECO:0000256" key="4">
    <source>
        <dbReference type="ARBA" id="ARBA00023180"/>
    </source>
</evidence>
<evidence type="ECO:0000256" key="1">
    <source>
        <dbReference type="ARBA" id="ARBA00007633"/>
    </source>
</evidence>
<comment type="caution">
    <text evidence="7">The sequence shown here is derived from an EMBL/GenBank/DDBJ whole genome shotgun (WGS) entry which is preliminary data.</text>
</comment>